<evidence type="ECO:0000256" key="3">
    <source>
        <dbReference type="ARBA" id="ARBA00022475"/>
    </source>
</evidence>
<protein>
    <submittedName>
        <fullName evidence="8">MFS transporter</fullName>
    </submittedName>
</protein>
<evidence type="ECO:0000313" key="9">
    <source>
        <dbReference type="Proteomes" id="UP001500902"/>
    </source>
</evidence>
<proteinExistence type="predicted"/>
<feature type="transmembrane region" description="Helical" evidence="7">
    <location>
        <begin position="306"/>
        <end position="328"/>
    </location>
</feature>
<dbReference type="SUPFAM" id="SSF103473">
    <property type="entry name" value="MFS general substrate transporter"/>
    <property type="match status" value="1"/>
</dbReference>
<feature type="transmembrane region" description="Helical" evidence="7">
    <location>
        <begin position="40"/>
        <end position="61"/>
    </location>
</feature>
<dbReference type="Proteomes" id="UP001500902">
    <property type="component" value="Unassembled WGS sequence"/>
</dbReference>
<keyword evidence="6 7" id="KW-0472">Membrane</keyword>
<keyword evidence="5 7" id="KW-1133">Transmembrane helix</keyword>
<feature type="transmembrane region" description="Helical" evidence="7">
    <location>
        <begin position="12"/>
        <end position="34"/>
    </location>
</feature>
<reference evidence="9" key="1">
    <citation type="journal article" date="2019" name="Int. J. Syst. Evol. Microbiol.">
        <title>The Global Catalogue of Microorganisms (GCM) 10K type strain sequencing project: providing services to taxonomists for standard genome sequencing and annotation.</title>
        <authorList>
            <consortium name="The Broad Institute Genomics Platform"/>
            <consortium name="The Broad Institute Genome Sequencing Center for Infectious Disease"/>
            <person name="Wu L."/>
            <person name="Ma J."/>
        </authorList>
    </citation>
    <scope>NUCLEOTIDE SEQUENCE [LARGE SCALE GENOMIC DNA]</scope>
    <source>
        <strain evidence="9">JCM 16904</strain>
    </source>
</reference>
<evidence type="ECO:0000256" key="2">
    <source>
        <dbReference type="ARBA" id="ARBA00022448"/>
    </source>
</evidence>
<feature type="transmembrane region" description="Helical" evidence="7">
    <location>
        <begin position="205"/>
        <end position="232"/>
    </location>
</feature>
<feature type="transmembrane region" description="Helical" evidence="7">
    <location>
        <begin position="73"/>
        <end position="92"/>
    </location>
</feature>
<dbReference type="PANTHER" id="PTHR43266">
    <property type="entry name" value="MACROLIDE-EFFLUX PROTEIN"/>
    <property type="match status" value="1"/>
</dbReference>
<evidence type="ECO:0000256" key="4">
    <source>
        <dbReference type="ARBA" id="ARBA00022692"/>
    </source>
</evidence>
<dbReference type="InterPro" id="IPR011701">
    <property type="entry name" value="MFS"/>
</dbReference>
<keyword evidence="9" id="KW-1185">Reference proteome</keyword>
<organism evidence="8 9">
    <name type="scientific">Nonomuraea antimicrobica</name>
    <dbReference type="NCBI Taxonomy" id="561173"/>
    <lineage>
        <taxon>Bacteria</taxon>
        <taxon>Bacillati</taxon>
        <taxon>Actinomycetota</taxon>
        <taxon>Actinomycetes</taxon>
        <taxon>Streptosporangiales</taxon>
        <taxon>Streptosporangiaceae</taxon>
        <taxon>Nonomuraea</taxon>
    </lineage>
</organism>
<comment type="subcellular location">
    <subcellularLocation>
        <location evidence="1">Cell membrane</location>
        <topology evidence="1">Multi-pass membrane protein</topology>
    </subcellularLocation>
</comment>
<dbReference type="PANTHER" id="PTHR43266:SF10">
    <property type="entry name" value="BACILYSIN EXPORTER BACE-RELATED"/>
    <property type="match status" value="1"/>
</dbReference>
<feature type="transmembrane region" description="Helical" evidence="7">
    <location>
        <begin position="340"/>
        <end position="362"/>
    </location>
</feature>
<evidence type="ECO:0000256" key="7">
    <source>
        <dbReference type="SAM" id="Phobius"/>
    </source>
</evidence>
<dbReference type="Gene3D" id="1.20.1250.20">
    <property type="entry name" value="MFS general substrate transporter like domains"/>
    <property type="match status" value="1"/>
</dbReference>
<feature type="transmembrane region" description="Helical" evidence="7">
    <location>
        <begin position="252"/>
        <end position="268"/>
    </location>
</feature>
<feature type="transmembrane region" description="Helical" evidence="7">
    <location>
        <begin position="374"/>
        <end position="393"/>
    </location>
</feature>
<keyword evidence="3" id="KW-1003">Cell membrane</keyword>
<gene>
    <name evidence="8" type="ORF">GCM10022224_046710</name>
</gene>
<feature type="transmembrane region" description="Helical" evidence="7">
    <location>
        <begin position="280"/>
        <end position="300"/>
    </location>
</feature>
<feature type="transmembrane region" description="Helical" evidence="7">
    <location>
        <begin position="166"/>
        <end position="184"/>
    </location>
</feature>
<evidence type="ECO:0000256" key="5">
    <source>
        <dbReference type="ARBA" id="ARBA00022989"/>
    </source>
</evidence>
<keyword evidence="4 7" id="KW-0812">Transmembrane</keyword>
<dbReference type="EMBL" id="BAAAZP010000089">
    <property type="protein sequence ID" value="GAA3677191.1"/>
    <property type="molecule type" value="Genomic_DNA"/>
</dbReference>
<keyword evidence="2" id="KW-0813">Transport</keyword>
<dbReference type="InterPro" id="IPR036259">
    <property type="entry name" value="MFS_trans_sf"/>
</dbReference>
<comment type="caution">
    <text evidence="8">The sequence shown here is derived from an EMBL/GenBank/DDBJ whole genome shotgun (WGS) entry which is preliminary data.</text>
</comment>
<dbReference type="Pfam" id="PF07690">
    <property type="entry name" value="MFS_1"/>
    <property type="match status" value="1"/>
</dbReference>
<name>A0ABP7C4Q3_9ACTN</name>
<accession>A0ABP7C4Q3</accession>
<dbReference type="CDD" id="cd06173">
    <property type="entry name" value="MFS_MefA_like"/>
    <property type="match status" value="1"/>
</dbReference>
<sequence>MLRGNADFSRLIGACALSLTGDWFTFVALSGFVYQHTGSPGLTALLFAIHSLPGVVLFPLIGPLTDRFDRQRLRVACDLGSVVPVIGLLIAFHAGSVALALGCLAALSLFAAVAGPIPEAALPNLVTSQDLPLAQTVLGSLYSAGLLVGAGLGGVVTAAWGTSATLLIDGASFVLSALLVARIKRPFSSAVTTRRLRMRADTTELWRFLRTAPVVAALLWLTAGLRLCYGMVGLLPLYALDRFQVGDAGVGALYLAQGLGAVLGPFLGRWLTGGSTRRRLYVAAAALAVFGLGYLLLAHSTSLGPAMAAALVGHIGVGACAILALNGLQLATPDHIRGRVMVFVFSLASAFQGVSTLAVAPMAVTVGMTDTTRLLGALAISYAIIWSVAASRIRATRLDGTHKGAAASDGGGSC</sequence>
<evidence type="ECO:0000256" key="1">
    <source>
        <dbReference type="ARBA" id="ARBA00004651"/>
    </source>
</evidence>
<evidence type="ECO:0000313" key="8">
    <source>
        <dbReference type="EMBL" id="GAA3677191.1"/>
    </source>
</evidence>
<evidence type="ECO:0000256" key="6">
    <source>
        <dbReference type="ARBA" id="ARBA00023136"/>
    </source>
</evidence>